<feature type="binding site" evidence="8">
    <location>
        <position position="62"/>
    </location>
    <ligand>
        <name>Zn(2+)</name>
        <dbReference type="ChEBI" id="CHEBI:29105"/>
        <label>1</label>
        <note>catalytic</note>
    </ligand>
</feature>
<dbReference type="EC" id="3.1.26.11" evidence="8"/>
<sequence>MKLTILGCYAATPRTFTNPTSQILEIKNRLFLIDCGEGTQVQLRKNKIRFSKINHIFISHLHGDHFFGLVGLVSTFTLLNRTTDLHIYGPKGIKEIIKLQLRLSNSWTNYGLFFHELESLESEIVYEDEKVRVQTIPLKHRVYTNGFLFQEKIGERKLNLDAVQNYEINSCYYQKIKNGKDITLEDGRVIENDKLTFDPIPTKSYAFCSDTVYHEAIIPIIAKSTVLYHESTFLQSEENLAKKTLHCTAKEAATIALKANVGQLILGHYSTRYEKIELFKDEAETVFSEVLLADDGKSFEF</sequence>
<comment type="similarity">
    <text evidence="8">Belongs to the RNase Z family.</text>
</comment>
<dbReference type="AlphaFoldDB" id="A0A1M7CZH7"/>
<keyword evidence="10" id="KW-1185">Reference proteome</keyword>
<feature type="binding site" evidence="8">
    <location>
        <position position="140"/>
    </location>
    <ligand>
        <name>Zn(2+)</name>
        <dbReference type="ChEBI" id="CHEBI:29105"/>
        <label>1</label>
        <note>catalytic</note>
    </ligand>
</feature>
<dbReference type="Gene3D" id="3.60.15.10">
    <property type="entry name" value="Ribonuclease Z/Hydroxyacylglutathione hydrolase-like"/>
    <property type="match status" value="1"/>
</dbReference>
<dbReference type="InterPro" id="IPR013471">
    <property type="entry name" value="RNase_Z/BN"/>
</dbReference>
<feature type="binding site" evidence="8">
    <location>
        <position position="64"/>
    </location>
    <ligand>
        <name>Zn(2+)</name>
        <dbReference type="ChEBI" id="CHEBI:29105"/>
        <label>2</label>
        <note>catalytic</note>
    </ligand>
</feature>
<feature type="binding site" evidence="8">
    <location>
        <position position="65"/>
    </location>
    <ligand>
        <name>Zn(2+)</name>
        <dbReference type="ChEBI" id="CHEBI:29105"/>
        <label>2</label>
        <note>catalytic</note>
    </ligand>
</feature>
<keyword evidence="2 8" id="KW-0819">tRNA processing</keyword>
<comment type="function">
    <text evidence="8">Zinc phosphodiesterase, which displays some tRNA 3'-processing endonuclease activity. Probably involved in tRNA maturation, by removing a 3'-trailer from precursor tRNA.</text>
</comment>
<dbReference type="GO" id="GO:0042781">
    <property type="term" value="F:3'-tRNA processing endoribonuclease activity"/>
    <property type="evidence" value="ECO:0007669"/>
    <property type="project" value="UniProtKB-UniRule"/>
</dbReference>
<gene>
    <name evidence="8" type="primary">rnz</name>
    <name evidence="9" type="ORF">SAMN05443669_101276</name>
</gene>
<dbReference type="OrthoDB" id="9800940at2"/>
<evidence type="ECO:0000313" key="10">
    <source>
        <dbReference type="Proteomes" id="UP000184260"/>
    </source>
</evidence>
<dbReference type="InterPro" id="IPR036866">
    <property type="entry name" value="RibonucZ/Hydroxyglut_hydro"/>
</dbReference>
<evidence type="ECO:0000256" key="7">
    <source>
        <dbReference type="ARBA" id="ARBA00022833"/>
    </source>
</evidence>
<organism evidence="9 10">
    <name type="scientific">Flavobacterium xanthum</name>
    <dbReference type="NCBI Taxonomy" id="69322"/>
    <lineage>
        <taxon>Bacteria</taxon>
        <taxon>Pseudomonadati</taxon>
        <taxon>Bacteroidota</taxon>
        <taxon>Flavobacteriia</taxon>
        <taxon>Flavobacteriales</taxon>
        <taxon>Flavobacteriaceae</taxon>
        <taxon>Flavobacterium</taxon>
    </lineage>
</organism>
<proteinExistence type="inferred from homology"/>
<reference evidence="10" key="1">
    <citation type="submission" date="2016-11" db="EMBL/GenBank/DDBJ databases">
        <authorList>
            <person name="Varghese N."/>
            <person name="Submissions S."/>
        </authorList>
    </citation>
    <scope>NUCLEOTIDE SEQUENCE [LARGE SCALE GENOMIC DNA]</scope>
    <source>
        <strain evidence="10">DSM 3661</strain>
    </source>
</reference>
<evidence type="ECO:0000256" key="3">
    <source>
        <dbReference type="ARBA" id="ARBA00022722"/>
    </source>
</evidence>
<dbReference type="NCBIfam" id="TIGR02651">
    <property type="entry name" value="RNase_Z"/>
    <property type="match status" value="1"/>
</dbReference>
<name>A0A1M7CZH7_9FLAO</name>
<feature type="active site" description="Proton acceptor" evidence="8">
    <location>
        <position position="64"/>
    </location>
</feature>
<dbReference type="HAMAP" id="MF_01818">
    <property type="entry name" value="RNase_Z_BN"/>
    <property type="match status" value="1"/>
</dbReference>
<evidence type="ECO:0000256" key="2">
    <source>
        <dbReference type="ARBA" id="ARBA00022694"/>
    </source>
</evidence>
<dbReference type="STRING" id="69322.SAMN05443669_101276"/>
<dbReference type="Proteomes" id="UP000184260">
    <property type="component" value="Unassembled WGS sequence"/>
</dbReference>
<feature type="binding site" evidence="8">
    <location>
        <position position="268"/>
    </location>
    <ligand>
        <name>Zn(2+)</name>
        <dbReference type="ChEBI" id="CHEBI:29105"/>
        <label>2</label>
        <note>catalytic</note>
    </ligand>
</feature>
<keyword evidence="7 8" id="KW-0862">Zinc</keyword>
<dbReference type="PANTHER" id="PTHR46018:SF2">
    <property type="entry name" value="ZINC PHOSPHODIESTERASE ELAC PROTEIN 1"/>
    <property type="match status" value="1"/>
</dbReference>
<dbReference type="Pfam" id="PF23023">
    <property type="entry name" value="Anti-Pycsar_Apyc1"/>
    <property type="match status" value="1"/>
</dbReference>
<comment type="cofactor">
    <cofactor evidence="8">
        <name>Zn(2+)</name>
        <dbReference type="ChEBI" id="CHEBI:29105"/>
    </cofactor>
    <text evidence="8">Binds 2 Zn(2+) ions.</text>
</comment>
<keyword evidence="6 8" id="KW-0378">Hydrolase</keyword>
<evidence type="ECO:0000256" key="6">
    <source>
        <dbReference type="ARBA" id="ARBA00022801"/>
    </source>
</evidence>
<dbReference type="NCBIfam" id="NF000801">
    <property type="entry name" value="PRK00055.1-3"/>
    <property type="match status" value="1"/>
</dbReference>
<evidence type="ECO:0000256" key="8">
    <source>
        <dbReference type="HAMAP-Rule" id="MF_01818"/>
    </source>
</evidence>
<dbReference type="GO" id="GO:0008270">
    <property type="term" value="F:zinc ion binding"/>
    <property type="evidence" value="ECO:0007669"/>
    <property type="project" value="UniProtKB-UniRule"/>
</dbReference>
<evidence type="ECO:0000313" key="9">
    <source>
        <dbReference type="EMBL" id="SHL72701.1"/>
    </source>
</evidence>
<keyword evidence="4 8" id="KW-0479">Metal-binding</keyword>
<evidence type="ECO:0000256" key="1">
    <source>
        <dbReference type="ARBA" id="ARBA00011738"/>
    </source>
</evidence>
<feature type="binding site" evidence="8">
    <location>
        <position position="210"/>
    </location>
    <ligand>
        <name>Zn(2+)</name>
        <dbReference type="ChEBI" id="CHEBI:29105"/>
        <label>2</label>
        <note>catalytic</note>
    </ligand>
</feature>
<evidence type="ECO:0000256" key="4">
    <source>
        <dbReference type="ARBA" id="ARBA00022723"/>
    </source>
</evidence>
<accession>A0A1M7CZH7</accession>
<keyword evidence="3 8" id="KW-0540">Nuclease</keyword>
<feature type="binding site" evidence="8">
    <location>
        <position position="210"/>
    </location>
    <ligand>
        <name>Zn(2+)</name>
        <dbReference type="ChEBI" id="CHEBI:29105"/>
        <label>1</label>
        <note>catalytic</note>
    </ligand>
</feature>
<dbReference type="RefSeq" id="WP_073352968.1">
    <property type="nucleotide sequence ID" value="NZ_FRBU01000012.1"/>
</dbReference>
<dbReference type="SUPFAM" id="SSF56281">
    <property type="entry name" value="Metallo-hydrolase/oxidoreductase"/>
    <property type="match status" value="1"/>
</dbReference>
<comment type="catalytic activity">
    <reaction evidence="8">
        <text>Endonucleolytic cleavage of RNA, removing extra 3' nucleotides from tRNA precursor, generating 3' termini of tRNAs. A 3'-hydroxy group is left at the tRNA terminus and a 5'-phosphoryl group is left at the trailer molecule.</text>
        <dbReference type="EC" id="3.1.26.11"/>
    </reaction>
</comment>
<feature type="binding site" evidence="8">
    <location>
        <position position="60"/>
    </location>
    <ligand>
        <name>Zn(2+)</name>
        <dbReference type="ChEBI" id="CHEBI:29105"/>
        <label>1</label>
        <note>catalytic</note>
    </ligand>
</feature>
<dbReference type="PANTHER" id="PTHR46018">
    <property type="entry name" value="ZINC PHOSPHODIESTERASE ELAC PROTEIN 1"/>
    <property type="match status" value="1"/>
</dbReference>
<keyword evidence="5 8" id="KW-0255">Endonuclease</keyword>
<comment type="subunit">
    <text evidence="1 8">Homodimer.</text>
</comment>
<protein>
    <recommendedName>
        <fullName evidence="8">Ribonuclease Z</fullName>
        <shortName evidence="8">RNase Z</shortName>
        <ecNumber evidence="8">3.1.26.11</ecNumber>
    </recommendedName>
    <alternativeName>
        <fullName evidence="8">tRNA 3 endonuclease</fullName>
    </alternativeName>
    <alternativeName>
        <fullName evidence="8">tRNase Z</fullName>
    </alternativeName>
</protein>
<evidence type="ECO:0000256" key="5">
    <source>
        <dbReference type="ARBA" id="ARBA00022759"/>
    </source>
</evidence>
<dbReference type="CDD" id="cd07717">
    <property type="entry name" value="RNaseZ_ZiPD-like_MBL-fold"/>
    <property type="match status" value="1"/>
</dbReference>
<dbReference type="EMBL" id="FRBU01000012">
    <property type="protein sequence ID" value="SHL72701.1"/>
    <property type="molecule type" value="Genomic_DNA"/>
</dbReference>